<organism evidence="1 2">
    <name type="scientific">Planotetraspora phitsanulokensis</name>
    <dbReference type="NCBI Taxonomy" id="575192"/>
    <lineage>
        <taxon>Bacteria</taxon>
        <taxon>Bacillati</taxon>
        <taxon>Actinomycetota</taxon>
        <taxon>Actinomycetes</taxon>
        <taxon>Streptosporangiales</taxon>
        <taxon>Streptosporangiaceae</taxon>
        <taxon>Planotetraspora</taxon>
    </lineage>
</organism>
<name>A0A8J3U2J4_9ACTN</name>
<proteinExistence type="predicted"/>
<dbReference type="EMBL" id="BOOP01000008">
    <property type="protein sequence ID" value="GII37045.1"/>
    <property type="molecule type" value="Genomic_DNA"/>
</dbReference>
<protein>
    <submittedName>
        <fullName evidence="1">Uncharacterized protein</fullName>
    </submittedName>
</protein>
<evidence type="ECO:0000313" key="2">
    <source>
        <dbReference type="Proteomes" id="UP000622547"/>
    </source>
</evidence>
<sequence>MNRLRERSTDSLFGVDWVARASRPGMRSTTMRLAAVRVGREAREVEGSSCRDVSLPEGGGAGSLLQGIFA</sequence>
<comment type="caution">
    <text evidence="1">The sequence shown here is derived from an EMBL/GenBank/DDBJ whole genome shotgun (WGS) entry which is preliminary data.</text>
</comment>
<evidence type="ECO:0000313" key="1">
    <source>
        <dbReference type="EMBL" id="GII37045.1"/>
    </source>
</evidence>
<gene>
    <name evidence="1" type="ORF">Pph01_20480</name>
</gene>
<keyword evidence="2" id="KW-1185">Reference proteome</keyword>
<accession>A0A8J3U2J4</accession>
<dbReference type="Proteomes" id="UP000622547">
    <property type="component" value="Unassembled WGS sequence"/>
</dbReference>
<dbReference type="AlphaFoldDB" id="A0A8J3U2J4"/>
<reference evidence="1 2" key="1">
    <citation type="submission" date="2021-01" db="EMBL/GenBank/DDBJ databases">
        <title>Whole genome shotgun sequence of Planotetraspora phitsanulokensis NBRC 104273.</title>
        <authorList>
            <person name="Komaki H."/>
            <person name="Tamura T."/>
        </authorList>
    </citation>
    <scope>NUCLEOTIDE SEQUENCE [LARGE SCALE GENOMIC DNA]</scope>
    <source>
        <strain evidence="1 2">NBRC 104273</strain>
    </source>
</reference>